<proteinExistence type="inferred from homology"/>
<comment type="function">
    <text evidence="9">This protein specifically catalyzes the removal of signal peptides from prolipoproteins.</text>
</comment>
<dbReference type="Proteomes" id="UP001164693">
    <property type="component" value="Chromosome"/>
</dbReference>
<keyword evidence="3 9" id="KW-0645">Protease</keyword>
<dbReference type="GO" id="GO:0004190">
    <property type="term" value="F:aspartic-type endopeptidase activity"/>
    <property type="evidence" value="ECO:0007669"/>
    <property type="project" value="UniProtKB-EC"/>
</dbReference>
<evidence type="ECO:0000313" key="12">
    <source>
        <dbReference type="EMBL" id="WAX56812.1"/>
    </source>
</evidence>
<accession>A0ABY7JZP4</accession>
<evidence type="ECO:0000256" key="3">
    <source>
        <dbReference type="ARBA" id="ARBA00022670"/>
    </source>
</evidence>
<dbReference type="HAMAP" id="MF_00161">
    <property type="entry name" value="LspA"/>
    <property type="match status" value="1"/>
</dbReference>
<sequence>MSTPERAETQREPVPDRPQQPRPRRIGVFLAVALVALVLDVVSKVLVVGQLSGEAPKRTLGGLVYLDLARNSGAAFSLGTGFTVILTAVAAAVVVIILRTASRMRSVGWAVSLGLILGGALGNLADRIFRAPGVGRGHVVDWISVFGPNGEHWPIFNIADSAICCGAVLAAVLALRGIDLDGGAGARD</sequence>
<keyword evidence="4 9" id="KW-0812">Transmembrane</keyword>
<organism evidence="12 13">
    <name type="scientific">Jatrophihabitans cynanchi</name>
    <dbReference type="NCBI Taxonomy" id="2944128"/>
    <lineage>
        <taxon>Bacteria</taxon>
        <taxon>Bacillati</taxon>
        <taxon>Actinomycetota</taxon>
        <taxon>Actinomycetes</taxon>
        <taxon>Jatrophihabitantales</taxon>
        <taxon>Jatrophihabitantaceae</taxon>
        <taxon>Jatrophihabitans</taxon>
    </lineage>
</organism>
<dbReference type="NCBIfam" id="TIGR00077">
    <property type="entry name" value="lspA"/>
    <property type="match status" value="1"/>
</dbReference>
<comment type="subcellular location">
    <subcellularLocation>
        <location evidence="9">Cell membrane</location>
        <topology evidence="9">Multi-pass membrane protein</topology>
    </subcellularLocation>
</comment>
<keyword evidence="8 9" id="KW-0472">Membrane</keyword>
<dbReference type="InterPro" id="IPR001872">
    <property type="entry name" value="Peptidase_A8"/>
</dbReference>
<feature type="transmembrane region" description="Helical" evidence="9">
    <location>
        <begin position="155"/>
        <end position="175"/>
    </location>
</feature>
<feature type="transmembrane region" description="Helical" evidence="9">
    <location>
        <begin position="73"/>
        <end position="98"/>
    </location>
</feature>
<evidence type="ECO:0000256" key="4">
    <source>
        <dbReference type="ARBA" id="ARBA00022692"/>
    </source>
</evidence>
<dbReference type="PRINTS" id="PR00781">
    <property type="entry name" value="LIPOSIGPTASE"/>
</dbReference>
<dbReference type="EMBL" id="CP097463">
    <property type="protein sequence ID" value="WAX56812.1"/>
    <property type="molecule type" value="Genomic_DNA"/>
</dbReference>
<keyword evidence="5 9" id="KW-0064">Aspartyl protease</keyword>
<dbReference type="RefSeq" id="WP_269443347.1">
    <property type="nucleotide sequence ID" value="NZ_CP097463.1"/>
</dbReference>
<feature type="active site" evidence="9">
    <location>
        <position position="160"/>
    </location>
</feature>
<evidence type="ECO:0000256" key="5">
    <source>
        <dbReference type="ARBA" id="ARBA00022750"/>
    </source>
</evidence>
<dbReference type="PANTHER" id="PTHR33695">
    <property type="entry name" value="LIPOPROTEIN SIGNAL PEPTIDASE"/>
    <property type="match status" value="1"/>
</dbReference>
<evidence type="ECO:0000256" key="10">
    <source>
        <dbReference type="RuleBase" id="RU004181"/>
    </source>
</evidence>
<evidence type="ECO:0000313" key="13">
    <source>
        <dbReference type="Proteomes" id="UP001164693"/>
    </source>
</evidence>
<comment type="pathway">
    <text evidence="9">Protein modification; lipoprotein biosynthesis (signal peptide cleavage).</text>
</comment>
<evidence type="ECO:0000256" key="11">
    <source>
        <dbReference type="SAM" id="MobiDB-lite"/>
    </source>
</evidence>
<keyword evidence="6 9" id="KW-0378">Hydrolase</keyword>
<evidence type="ECO:0000256" key="2">
    <source>
        <dbReference type="ARBA" id="ARBA00022475"/>
    </source>
</evidence>
<feature type="active site" evidence="9">
    <location>
        <position position="141"/>
    </location>
</feature>
<comment type="similarity">
    <text evidence="1 9 10">Belongs to the peptidase A8 family.</text>
</comment>
<gene>
    <name evidence="9 12" type="primary">lspA</name>
    <name evidence="12" type="ORF">M6B22_20140</name>
</gene>
<keyword evidence="7 9" id="KW-1133">Transmembrane helix</keyword>
<feature type="transmembrane region" description="Helical" evidence="9">
    <location>
        <begin position="107"/>
        <end position="125"/>
    </location>
</feature>
<dbReference type="EC" id="3.4.23.36" evidence="9"/>
<keyword evidence="2 9" id="KW-1003">Cell membrane</keyword>
<name>A0ABY7JZP4_9ACTN</name>
<evidence type="ECO:0000256" key="1">
    <source>
        <dbReference type="ARBA" id="ARBA00006139"/>
    </source>
</evidence>
<dbReference type="PANTHER" id="PTHR33695:SF1">
    <property type="entry name" value="LIPOPROTEIN SIGNAL PEPTIDASE"/>
    <property type="match status" value="1"/>
</dbReference>
<feature type="transmembrane region" description="Helical" evidence="9">
    <location>
        <begin position="26"/>
        <end position="53"/>
    </location>
</feature>
<dbReference type="Pfam" id="PF01252">
    <property type="entry name" value="Peptidase_A8"/>
    <property type="match status" value="1"/>
</dbReference>
<feature type="compositionally biased region" description="Basic and acidic residues" evidence="11">
    <location>
        <begin position="1"/>
        <end position="15"/>
    </location>
</feature>
<evidence type="ECO:0000256" key="6">
    <source>
        <dbReference type="ARBA" id="ARBA00022801"/>
    </source>
</evidence>
<protein>
    <recommendedName>
        <fullName evidence="9">Lipoprotein signal peptidase</fullName>
        <ecNumber evidence="9">3.4.23.36</ecNumber>
    </recommendedName>
    <alternativeName>
        <fullName evidence="9">Prolipoprotein signal peptidase</fullName>
    </alternativeName>
    <alternativeName>
        <fullName evidence="9">Signal peptidase II</fullName>
        <shortName evidence="9">SPase II</shortName>
    </alternativeName>
</protein>
<feature type="region of interest" description="Disordered" evidence="11">
    <location>
        <begin position="1"/>
        <end position="20"/>
    </location>
</feature>
<reference evidence="12" key="1">
    <citation type="submission" date="2022-05" db="EMBL/GenBank/DDBJ databases">
        <title>Jatrophihabitans sp. SB3-54 whole genome sequence.</title>
        <authorList>
            <person name="Suh M.K."/>
            <person name="Eom M.K."/>
            <person name="Kim J.S."/>
            <person name="Kim H.S."/>
            <person name="Do H.E."/>
            <person name="Shin Y.K."/>
            <person name="Lee J.-S."/>
        </authorList>
    </citation>
    <scope>NUCLEOTIDE SEQUENCE</scope>
    <source>
        <strain evidence="12">SB3-54</strain>
    </source>
</reference>
<evidence type="ECO:0000256" key="9">
    <source>
        <dbReference type="HAMAP-Rule" id="MF_00161"/>
    </source>
</evidence>
<evidence type="ECO:0000256" key="8">
    <source>
        <dbReference type="ARBA" id="ARBA00023136"/>
    </source>
</evidence>
<keyword evidence="13" id="KW-1185">Reference proteome</keyword>
<comment type="catalytic activity">
    <reaction evidence="9">
        <text>Release of signal peptides from bacterial membrane prolipoproteins. Hydrolyzes -Xaa-Yaa-Zaa-|-(S,diacylglyceryl)Cys-, in which Xaa is hydrophobic (preferably Leu), and Yaa (Ala or Ser) and Zaa (Gly or Ala) have small, neutral side chains.</text>
        <dbReference type="EC" id="3.4.23.36"/>
    </reaction>
</comment>
<evidence type="ECO:0000256" key="7">
    <source>
        <dbReference type="ARBA" id="ARBA00022989"/>
    </source>
</evidence>